<accession>A0AAN5R5Y9</accession>
<name>A0AAN5R5Y9_LEGPN</name>
<dbReference type="Proteomes" id="UP000861567">
    <property type="component" value="Unassembled WGS sequence"/>
</dbReference>
<reference evidence="1" key="1">
    <citation type="journal article" date="2018" name="Genome Biol.">
        <title>SKESA: strategic k-mer extension for scrupulous assemblies.</title>
        <authorList>
            <person name="Souvorov A."/>
            <person name="Agarwala R."/>
            <person name="Lipman D.J."/>
        </authorList>
    </citation>
    <scope>NUCLEOTIDE SEQUENCE</scope>
    <source>
        <strain evidence="1">D3612</strain>
    </source>
</reference>
<dbReference type="AlphaFoldDB" id="A0AAN5R5Y9"/>
<evidence type="ECO:0008006" key="3">
    <source>
        <dbReference type="Google" id="ProtNLM"/>
    </source>
</evidence>
<sequence length="70" mass="7683">MKRLSLSIMVFACLLSGCESTETKARKKSEHLASLTCDSPREGHTKEELQAIGEACFRGGSYSKSSGKKW</sequence>
<evidence type="ECO:0000313" key="2">
    <source>
        <dbReference type="Proteomes" id="UP000861567"/>
    </source>
</evidence>
<organism evidence="1 2">
    <name type="scientific">Legionella pneumophila</name>
    <dbReference type="NCBI Taxonomy" id="446"/>
    <lineage>
        <taxon>Bacteria</taxon>
        <taxon>Pseudomonadati</taxon>
        <taxon>Pseudomonadota</taxon>
        <taxon>Gammaproteobacteria</taxon>
        <taxon>Legionellales</taxon>
        <taxon>Legionellaceae</taxon>
        <taxon>Legionella</taxon>
    </lineage>
</organism>
<dbReference type="EMBL" id="DACSEI010000027">
    <property type="protein sequence ID" value="HAT1597118.1"/>
    <property type="molecule type" value="Genomic_DNA"/>
</dbReference>
<gene>
    <name evidence="1" type="ORF">I8Y58_002357</name>
</gene>
<dbReference type="RefSeq" id="WP_027226383.1">
    <property type="nucleotide sequence ID" value="NZ_FJAF01000005.1"/>
</dbReference>
<evidence type="ECO:0000313" key="1">
    <source>
        <dbReference type="EMBL" id="HAT1597118.1"/>
    </source>
</evidence>
<dbReference type="PROSITE" id="PS51257">
    <property type="entry name" value="PROKAR_LIPOPROTEIN"/>
    <property type="match status" value="1"/>
</dbReference>
<reference evidence="1" key="2">
    <citation type="submission" date="2020-11" db="EMBL/GenBank/DDBJ databases">
        <authorList>
            <consortium name="NCBI Pathogen Detection Project"/>
        </authorList>
    </citation>
    <scope>NUCLEOTIDE SEQUENCE</scope>
    <source>
        <strain evidence="1">D3612</strain>
    </source>
</reference>
<comment type="caution">
    <text evidence="1">The sequence shown here is derived from an EMBL/GenBank/DDBJ whole genome shotgun (WGS) entry which is preliminary data.</text>
</comment>
<proteinExistence type="predicted"/>
<protein>
    <recommendedName>
        <fullName evidence="3">Entry exclusion lipoprotein TrbK</fullName>
    </recommendedName>
</protein>